<evidence type="ECO:0000313" key="2">
    <source>
        <dbReference type="EMBL" id="PMD05680.1"/>
    </source>
</evidence>
<organism evidence="2 3">
    <name type="scientific">Brevibacterium paucivorans</name>
    <dbReference type="NCBI Taxonomy" id="170994"/>
    <lineage>
        <taxon>Bacteria</taxon>
        <taxon>Bacillati</taxon>
        <taxon>Actinomycetota</taxon>
        <taxon>Actinomycetes</taxon>
        <taxon>Micrococcales</taxon>
        <taxon>Brevibacteriaceae</taxon>
        <taxon>Brevibacterium</taxon>
    </lineage>
</organism>
<dbReference type="Pfam" id="PF02620">
    <property type="entry name" value="YceD"/>
    <property type="match status" value="1"/>
</dbReference>
<protein>
    <submittedName>
        <fullName evidence="2">Metal-binding protein</fullName>
    </submittedName>
</protein>
<dbReference type="RefSeq" id="WP_102238701.1">
    <property type="nucleotide sequence ID" value="NZ_PNHK01000002.1"/>
</dbReference>
<sequence length="169" mass="18907">MKELVLDLRSLGLFKKPGEWIKHTMTVGAPEDLRNEMIGVPTGDPLDIELQLESVDEGIYVTGTVSATAKGQDARTLEDMTLPLNVDITELFVYDRPQEDEDSYEIENGMLDLEPAVRDALVMSLPFRPLKSGEEGEFSYTVGDVEEPVDDTDPRWSTLKSLLTEEKES</sequence>
<dbReference type="Proteomes" id="UP000235598">
    <property type="component" value="Unassembled WGS sequence"/>
</dbReference>
<proteinExistence type="predicted"/>
<reference evidence="2 3" key="1">
    <citation type="submission" date="2017-09" db="EMBL/GenBank/DDBJ databases">
        <title>Bacterial strain isolated from the female urinary microbiota.</title>
        <authorList>
            <person name="Thomas-White K."/>
            <person name="Kumar N."/>
            <person name="Forster S."/>
            <person name="Putonti C."/>
            <person name="Lawley T."/>
            <person name="Wolfe A.J."/>
        </authorList>
    </citation>
    <scope>NUCLEOTIDE SEQUENCE [LARGE SCALE GENOMIC DNA]</scope>
    <source>
        <strain evidence="2 3">UMB1301</strain>
    </source>
</reference>
<evidence type="ECO:0000313" key="3">
    <source>
        <dbReference type="Proteomes" id="UP000235598"/>
    </source>
</evidence>
<name>A0A2N6VNF8_9MICO</name>
<comment type="caution">
    <text evidence="2">The sequence shown here is derived from an EMBL/GenBank/DDBJ whole genome shotgun (WGS) entry which is preliminary data.</text>
</comment>
<dbReference type="AlphaFoldDB" id="A0A2N6VNF8"/>
<dbReference type="EMBL" id="PNHK01000002">
    <property type="protein sequence ID" value="PMD05680.1"/>
    <property type="molecule type" value="Genomic_DNA"/>
</dbReference>
<dbReference type="InterPro" id="IPR003772">
    <property type="entry name" value="YceD"/>
</dbReference>
<dbReference type="OrthoDB" id="9790372at2"/>
<accession>A0A2N6VNF8</accession>
<gene>
    <name evidence="2" type="ORF">CJ199_06670</name>
</gene>
<evidence type="ECO:0000256" key="1">
    <source>
        <dbReference type="SAM" id="MobiDB-lite"/>
    </source>
</evidence>
<feature type="region of interest" description="Disordered" evidence="1">
    <location>
        <begin position="138"/>
        <end position="169"/>
    </location>
</feature>